<accession>A0AAV0L6X9</accession>
<organism evidence="1 2">
    <name type="scientific">Linum tenue</name>
    <dbReference type="NCBI Taxonomy" id="586396"/>
    <lineage>
        <taxon>Eukaryota</taxon>
        <taxon>Viridiplantae</taxon>
        <taxon>Streptophyta</taxon>
        <taxon>Embryophyta</taxon>
        <taxon>Tracheophyta</taxon>
        <taxon>Spermatophyta</taxon>
        <taxon>Magnoliopsida</taxon>
        <taxon>eudicotyledons</taxon>
        <taxon>Gunneridae</taxon>
        <taxon>Pentapetalae</taxon>
        <taxon>rosids</taxon>
        <taxon>fabids</taxon>
        <taxon>Malpighiales</taxon>
        <taxon>Linaceae</taxon>
        <taxon>Linum</taxon>
    </lineage>
</organism>
<name>A0AAV0L6X9_9ROSI</name>
<dbReference type="Proteomes" id="UP001154282">
    <property type="component" value="Unassembled WGS sequence"/>
</dbReference>
<sequence length="113" mass="12808">MTMAKFPSLSVPSPYVSLQEAAVDEFKPTVQIWNRPSSPGGQLNQFRTNCKFLCPAENIPQKIAVDLEQSGWTLESEYACEFDVGPSLKHPSKDEISPLHVRLFRHKLKDYIT</sequence>
<comment type="caution">
    <text evidence="1">The sequence shown here is derived from an EMBL/GenBank/DDBJ whole genome shotgun (WGS) entry which is preliminary data.</text>
</comment>
<dbReference type="EMBL" id="CAMGYJ010000006">
    <property type="protein sequence ID" value="CAI0429738.1"/>
    <property type="molecule type" value="Genomic_DNA"/>
</dbReference>
<dbReference type="AlphaFoldDB" id="A0AAV0L6X9"/>
<evidence type="ECO:0000313" key="2">
    <source>
        <dbReference type="Proteomes" id="UP001154282"/>
    </source>
</evidence>
<proteinExistence type="predicted"/>
<keyword evidence="2" id="KW-1185">Reference proteome</keyword>
<gene>
    <name evidence="1" type="ORF">LITE_LOCUS22279</name>
</gene>
<evidence type="ECO:0000313" key="1">
    <source>
        <dbReference type="EMBL" id="CAI0429738.1"/>
    </source>
</evidence>
<protein>
    <submittedName>
        <fullName evidence="1">Uncharacterized protein</fullName>
    </submittedName>
</protein>
<reference evidence="1" key="1">
    <citation type="submission" date="2022-08" db="EMBL/GenBank/DDBJ databases">
        <authorList>
            <person name="Gutierrez-Valencia J."/>
        </authorList>
    </citation>
    <scope>NUCLEOTIDE SEQUENCE</scope>
</reference>